<organism evidence="7 8">
    <name type="scientific">Menidia menidia</name>
    <name type="common">Atlantic silverside</name>
    <dbReference type="NCBI Taxonomy" id="238744"/>
    <lineage>
        <taxon>Eukaryota</taxon>
        <taxon>Metazoa</taxon>
        <taxon>Chordata</taxon>
        <taxon>Craniata</taxon>
        <taxon>Vertebrata</taxon>
        <taxon>Euteleostomi</taxon>
        <taxon>Actinopterygii</taxon>
        <taxon>Neopterygii</taxon>
        <taxon>Teleostei</taxon>
        <taxon>Neoteleostei</taxon>
        <taxon>Acanthomorphata</taxon>
        <taxon>Ovalentaria</taxon>
        <taxon>Atherinomorphae</taxon>
        <taxon>Atheriniformes</taxon>
        <taxon>Atherinopsidae</taxon>
        <taxon>Menidiinae</taxon>
        <taxon>Menidia</taxon>
    </lineage>
</organism>
<dbReference type="AlphaFoldDB" id="A0A8S4BUJ5"/>
<dbReference type="Gene3D" id="1.20.5.170">
    <property type="match status" value="1"/>
</dbReference>
<feature type="region of interest" description="Disordered" evidence="5">
    <location>
        <begin position="432"/>
        <end position="463"/>
    </location>
</feature>
<dbReference type="InterPro" id="IPR031211">
    <property type="entry name" value="Nestin"/>
</dbReference>
<feature type="region of interest" description="Disordered" evidence="5">
    <location>
        <begin position="932"/>
        <end position="1116"/>
    </location>
</feature>
<evidence type="ECO:0000256" key="2">
    <source>
        <dbReference type="ARBA" id="ARBA00023054"/>
    </source>
</evidence>
<comment type="similarity">
    <text evidence="3">Belongs to the intermediate filament family.</text>
</comment>
<keyword evidence="8" id="KW-1185">Reference proteome</keyword>
<dbReference type="PANTHER" id="PTHR47051">
    <property type="entry name" value="NESTIN"/>
    <property type="match status" value="1"/>
</dbReference>
<dbReference type="SUPFAM" id="SSF64593">
    <property type="entry name" value="Intermediate filament protein, coiled coil region"/>
    <property type="match status" value="2"/>
</dbReference>
<evidence type="ECO:0000256" key="1">
    <source>
        <dbReference type="ARBA" id="ARBA00022754"/>
    </source>
</evidence>
<dbReference type="PANTHER" id="PTHR47051:SF1">
    <property type="entry name" value="NESTIN"/>
    <property type="match status" value="1"/>
</dbReference>
<feature type="compositionally biased region" description="Polar residues" evidence="5">
    <location>
        <begin position="674"/>
        <end position="691"/>
    </location>
</feature>
<dbReference type="GO" id="GO:0031730">
    <property type="term" value="F:CCR5 chemokine receptor binding"/>
    <property type="evidence" value="ECO:0007669"/>
    <property type="project" value="TreeGrafter"/>
</dbReference>
<feature type="compositionally biased region" description="Acidic residues" evidence="5">
    <location>
        <begin position="1054"/>
        <end position="1070"/>
    </location>
</feature>
<dbReference type="SMART" id="SM01391">
    <property type="entry name" value="Filament"/>
    <property type="match status" value="1"/>
</dbReference>
<protein>
    <submittedName>
        <fullName evidence="7">(Atlantic silverside) hypothetical protein</fullName>
    </submittedName>
</protein>
<feature type="compositionally biased region" description="Basic and acidic residues" evidence="5">
    <location>
        <begin position="840"/>
        <end position="858"/>
    </location>
</feature>
<accession>A0A8S4BUJ5</accession>
<feature type="coiled-coil region" evidence="4">
    <location>
        <begin position="22"/>
        <end position="77"/>
    </location>
</feature>
<dbReference type="GO" id="GO:0019215">
    <property type="term" value="F:intermediate filament binding"/>
    <property type="evidence" value="ECO:0007669"/>
    <property type="project" value="InterPro"/>
</dbReference>
<feature type="compositionally biased region" description="Basic and acidic residues" evidence="5">
    <location>
        <begin position="515"/>
        <end position="527"/>
    </location>
</feature>
<comment type="caution">
    <text evidence="7">The sequence shown here is derived from an EMBL/GenBank/DDBJ whole genome shotgun (WGS) entry which is preliminary data.</text>
</comment>
<dbReference type="Pfam" id="PF00038">
    <property type="entry name" value="Filament"/>
    <property type="match status" value="1"/>
</dbReference>
<feature type="compositionally biased region" description="Acidic residues" evidence="5">
    <location>
        <begin position="618"/>
        <end position="631"/>
    </location>
</feature>
<feature type="compositionally biased region" description="Basic and acidic residues" evidence="5">
    <location>
        <begin position="570"/>
        <end position="598"/>
    </location>
</feature>
<dbReference type="EMBL" id="CAJRST010038888">
    <property type="protein sequence ID" value="CAG6014377.1"/>
    <property type="molecule type" value="Genomic_DNA"/>
</dbReference>
<feature type="domain" description="IF rod" evidence="6">
    <location>
        <begin position="18"/>
        <end position="329"/>
    </location>
</feature>
<feature type="compositionally biased region" description="Acidic residues" evidence="5">
    <location>
        <begin position="709"/>
        <end position="720"/>
    </location>
</feature>
<evidence type="ECO:0000313" key="7">
    <source>
        <dbReference type="EMBL" id="CAG6014377.1"/>
    </source>
</evidence>
<evidence type="ECO:0000313" key="8">
    <source>
        <dbReference type="Proteomes" id="UP000677803"/>
    </source>
</evidence>
<evidence type="ECO:0000256" key="4">
    <source>
        <dbReference type="SAM" id="Coils"/>
    </source>
</evidence>
<keyword evidence="2 4" id="KW-0175">Coiled coil</keyword>
<feature type="compositionally biased region" description="Basic and acidic residues" evidence="5">
    <location>
        <begin position="635"/>
        <end position="673"/>
    </location>
</feature>
<feature type="region of interest" description="Disordered" evidence="5">
    <location>
        <begin position="478"/>
        <end position="799"/>
    </location>
</feature>
<dbReference type="GO" id="GO:0005882">
    <property type="term" value="C:intermediate filament"/>
    <property type="evidence" value="ECO:0007669"/>
    <property type="project" value="UniProtKB-KW"/>
</dbReference>
<feature type="region of interest" description="Disordered" evidence="5">
    <location>
        <begin position="819"/>
        <end position="872"/>
    </location>
</feature>
<feature type="compositionally biased region" description="Polar residues" evidence="5">
    <location>
        <begin position="1012"/>
        <end position="1021"/>
    </location>
</feature>
<gene>
    <name evidence="7" type="ORF">MMEN_LOCUS19276</name>
</gene>
<evidence type="ECO:0000256" key="5">
    <source>
        <dbReference type="SAM" id="MobiDB-lite"/>
    </source>
</evidence>
<dbReference type="InterPro" id="IPR039008">
    <property type="entry name" value="IF_rod_dom"/>
</dbReference>
<sequence>MELHNVHSMVFPNRLGEEKQQMLSLNRRLETYLGRVKLLEEENELLAKEIRTIKHNKQGSLKLRKGLEEELRQARLEVDAAWRDRGIAELEVCQLTEELQAIDQLRQREAQAKVTAQTKLEQSRKELEEEERAQIWLGDKVRQLEHEMRLLIETHSDNVALLEDSLTQSKAPAPPTPAQRCRQTPDLLRMGEDFYQTATRAWQEAAAANRSQLARLEESLDHTRKSLAQVGQEKLHSQLKLQTLEKEMASAQDVRLHLEKAVDQQRNKHCQEMQQLQEYFEDLEVERQGLGQQIESLIQENCRLSQLKISLDLEVATYRALLDGGNLRGDASFSNRPRNIRITDAVFSPRGVKKINHTQLSAGHKSTFAPSLRRTAGPTITAAPLSARKLTTSILSKPADIANSATLADPYPKIVQDGAVENFRPQEVNEKVTHAEPLSPPGDEGEPGATFEEKSEDNWSPVDGEEREIVEWAVGYPTECGFGSEQSFEDDHPVMETGFSSDNDNVTEEPYGQSEEPHPDVAEKESEQQLQLPSYAWLETGQGAEVVERVRESMSDFHSEAGPEPTPESEPGHLDPECEHTGSDSNRTKDDDPDRNMSDEVAAQKPSDSATTANGLEVEYELYPDGEEMDTWDSVIERRTEAGTDVSTKVESKKQRAEPEEDISGKEPEREETQLSQDENITSTLSLTPVNDNEPAWLDREQAAPTPDEAGDDDDDEEDSQNVSVSWRTELEGDSYAQDNTLADTRPLIRYKSDEADGNTQASHVDESESSEGEQERKPAEDGAGTWSDSKSKAFGTMEDLCEEVEEEIMDDEYNLGYFNDEDRDVSQGTIVSERVPLQSDRKNEDEDGRKLREGHSEEESEELTRPFIDYDEELETDRLVEQELENLSTESYGSHFAQQAAEDACVVVQTEDVRVFEPITPTTFRNQVSENQYLTDSVEEMPLTDPVALDDDKYDDDIFINEPKKKDEEDEYNISVLTRADAIEGHPGLTDSISGPDEEETDHPEDPSSEVLSTPHQGNLQPVVAPAEVPGALPEDTSSSSHQNLVGDHEEFPEAAEVAEWEVLEEPGQDLEPGQQGEPDQRFGMLGSAEDGDWTSGEERVGVPPAENGVPVLKGATDSSRDLFLSDVREDFWVSSLETGAAYKPDDTWSEASELTGPVRGPGEKQVWGNLENQDAVNENSRSDVDLPKASAPVKEQKQTYVEVTDALYRNVKGQLVNSEELDVEAESWSFGKEPA</sequence>
<dbReference type="PROSITE" id="PS51842">
    <property type="entry name" value="IF_ROD_2"/>
    <property type="match status" value="1"/>
</dbReference>
<feature type="compositionally biased region" description="Basic and acidic residues" evidence="5">
    <location>
        <begin position="546"/>
        <end position="561"/>
    </location>
</feature>
<reference evidence="7" key="1">
    <citation type="submission" date="2021-05" db="EMBL/GenBank/DDBJ databases">
        <authorList>
            <person name="Tigano A."/>
        </authorList>
    </citation>
    <scope>NUCLEOTIDE SEQUENCE</scope>
</reference>
<dbReference type="Proteomes" id="UP000677803">
    <property type="component" value="Unassembled WGS sequence"/>
</dbReference>
<dbReference type="PROSITE" id="PS00226">
    <property type="entry name" value="IF_ROD_1"/>
    <property type="match status" value="1"/>
</dbReference>
<feature type="compositionally biased region" description="Acidic residues" evidence="5">
    <location>
        <begin position="949"/>
        <end position="960"/>
    </location>
</feature>
<evidence type="ECO:0000259" key="6">
    <source>
        <dbReference type="PROSITE" id="PS51842"/>
    </source>
</evidence>
<dbReference type="GO" id="GO:0030844">
    <property type="term" value="P:positive regulation of intermediate filament depolymerization"/>
    <property type="evidence" value="ECO:0007669"/>
    <property type="project" value="TreeGrafter"/>
</dbReference>
<keyword evidence="1 3" id="KW-0403">Intermediate filament</keyword>
<dbReference type="OrthoDB" id="8886319at2759"/>
<evidence type="ECO:0000256" key="3">
    <source>
        <dbReference type="RuleBase" id="RU000685"/>
    </source>
</evidence>
<proteinExistence type="inferred from homology"/>
<dbReference type="InterPro" id="IPR018039">
    <property type="entry name" value="IF_conserved"/>
</dbReference>
<feature type="coiled-coil region" evidence="4">
    <location>
        <begin position="213"/>
        <end position="300"/>
    </location>
</feature>
<name>A0A8S4BUJ5_9TELE</name>